<dbReference type="InterPro" id="IPR036028">
    <property type="entry name" value="SH3-like_dom_sf"/>
</dbReference>
<protein>
    <submittedName>
        <fullName evidence="3">Variant SH3 domain-containing protein</fullName>
    </submittedName>
</protein>
<dbReference type="Gene3D" id="2.30.30.40">
    <property type="entry name" value="SH3 Domains"/>
    <property type="match status" value="1"/>
</dbReference>
<dbReference type="STRING" id="1346286.SAMN05444362_101328"/>
<keyword evidence="4" id="KW-1185">Reference proteome</keyword>
<dbReference type="InterPro" id="IPR014593">
    <property type="entry name" value="UCP034961_SH3_2"/>
</dbReference>
<dbReference type="Pfam" id="PF07653">
    <property type="entry name" value="SH3_2"/>
    <property type="match status" value="1"/>
</dbReference>
<dbReference type="RefSeq" id="WP_062175421.1">
    <property type="nucleotide sequence ID" value="NZ_BBXL01000001.1"/>
</dbReference>
<dbReference type="AlphaFoldDB" id="A0A1M4TH69"/>
<dbReference type="SUPFAM" id="SSF50044">
    <property type="entry name" value="SH3-domain"/>
    <property type="match status" value="2"/>
</dbReference>
<keyword evidence="1" id="KW-0728">SH3 domain</keyword>
<dbReference type="PROSITE" id="PS50002">
    <property type="entry name" value="SH3"/>
    <property type="match status" value="1"/>
</dbReference>
<sequence>MHKKYIVTEKWDASYENPIIVEEKEIVAVDLSKEISDPEWANWVWCIAANKMEGWAPAQILKITETISPQRQIAVVTENYSANELSVKDGDIVIGSRILNGWLWCKKENNETEGWIPVRNIRLINPI</sequence>
<evidence type="ECO:0000256" key="1">
    <source>
        <dbReference type="ARBA" id="ARBA00022443"/>
    </source>
</evidence>
<evidence type="ECO:0000259" key="2">
    <source>
        <dbReference type="PROSITE" id="PS50002"/>
    </source>
</evidence>
<feature type="domain" description="SH3" evidence="2">
    <location>
        <begin position="69"/>
        <end position="126"/>
    </location>
</feature>
<dbReference type="InterPro" id="IPR001452">
    <property type="entry name" value="SH3_domain"/>
</dbReference>
<proteinExistence type="predicted"/>
<evidence type="ECO:0000313" key="3">
    <source>
        <dbReference type="EMBL" id="SHE43859.1"/>
    </source>
</evidence>
<accession>A0A1M4TH69</accession>
<organism evidence="3 4">
    <name type="scientific">Dysgonomonas macrotermitis</name>
    <dbReference type="NCBI Taxonomy" id="1346286"/>
    <lineage>
        <taxon>Bacteria</taxon>
        <taxon>Pseudomonadati</taxon>
        <taxon>Bacteroidota</taxon>
        <taxon>Bacteroidia</taxon>
        <taxon>Bacteroidales</taxon>
        <taxon>Dysgonomonadaceae</taxon>
        <taxon>Dysgonomonas</taxon>
    </lineage>
</organism>
<name>A0A1M4TH69_9BACT</name>
<evidence type="ECO:0000313" key="4">
    <source>
        <dbReference type="Proteomes" id="UP000184480"/>
    </source>
</evidence>
<dbReference type="EMBL" id="FQUC01000001">
    <property type="protein sequence ID" value="SHE43859.1"/>
    <property type="molecule type" value="Genomic_DNA"/>
</dbReference>
<dbReference type="PIRSF" id="PIRSF034961">
    <property type="entry name" value="UCP034961_SH3_2"/>
    <property type="match status" value="1"/>
</dbReference>
<dbReference type="Proteomes" id="UP000184480">
    <property type="component" value="Unassembled WGS sequence"/>
</dbReference>
<gene>
    <name evidence="3" type="ORF">SAMN05444362_101328</name>
</gene>
<reference evidence="4" key="1">
    <citation type="submission" date="2016-11" db="EMBL/GenBank/DDBJ databases">
        <authorList>
            <person name="Varghese N."/>
            <person name="Submissions S."/>
        </authorList>
    </citation>
    <scope>NUCLEOTIDE SEQUENCE [LARGE SCALE GENOMIC DNA]</scope>
    <source>
        <strain evidence="4">DSM 27370</strain>
    </source>
</reference>